<feature type="compositionally biased region" description="Acidic residues" evidence="1">
    <location>
        <begin position="242"/>
        <end position="256"/>
    </location>
</feature>
<keyword evidence="4" id="KW-1185">Reference proteome</keyword>
<protein>
    <recommendedName>
        <fullName evidence="2">DUSP domain-containing protein</fullName>
    </recommendedName>
</protein>
<feature type="compositionally biased region" description="Basic residues" evidence="1">
    <location>
        <begin position="226"/>
        <end position="238"/>
    </location>
</feature>
<evidence type="ECO:0000313" key="3">
    <source>
        <dbReference type="EMBL" id="OQR90285.1"/>
    </source>
</evidence>
<feature type="region of interest" description="Disordered" evidence="1">
    <location>
        <begin position="216"/>
        <end position="264"/>
    </location>
</feature>
<dbReference type="Gene3D" id="3.30.2230.10">
    <property type="entry name" value="DUSP-like"/>
    <property type="match status" value="1"/>
</dbReference>
<reference evidence="3 4" key="1">
    <citation type="journal article" date="2014" name="Genome Biol. Evol.">
        <title>The secreted proteins of Achlya hypogyna and Thraustotheca clavata identify the ancestral oomycete secretome and reveal gene acquisitions by horizontal gene transfer.</title>
        <authorList>
            <person name="Misner I."/>
            <person name="Blouin N."/>
            <person name="Leonard G."/>
            <person name="Richards T.A."/>
            <person name="Lane C.E."/>
        </authorList>
    </citation>
    <scope>NUCLEOTIDE SEQUENCE [LARGE SCALE GENOMIC DNA]</scope>
    <source>
        <strain evidence="3 4">ATCC 34112</strain>
    </source>
</reference>
<dbReference type="Proteomes" id="UP000243217">
    <property type="component" value="Unassembled WGS sequence"/>
</dbReference>
<dbReference type="GO" id="GO:0004843">
    <property type="term" value="F:cysteine-type deubiquitinase activity"/>
    <property type="evidence" value="ECO:0007669"/>
    <property type="project" value="InterPro"/>
</dbReference>
<name>A0A1V9YX23_9STRA</name>
<dbReference type="SUPFAM" id="SSF143791">
    <property type="entry name" value="DUSP-like"/>
    <property type="match status" value="1"/>
</dbReference>
<dbReference type="OrthoDB" id="74783at2759"/>
<gene>
    <name evidence="3" type="ORF">THRCLA_09386</name>
</gene>
<evidence type="ECO:0000259" key="2">
    <source>
        <dbReference type="PROSITE" id="PS51283"/>
    </source>
</evidence>
<dbReference type="Pfam" id="PF06337">
    <property type="entry name" value="DUSP"/>
    <property type="match status" value="1"/>
</dbReference>
<feature type="domain" description="DUSP" evidence="2">
    <location>
        <begin position="42"/>
        <end position="144"/>
    </location>
</feature>
<proteinExistence type="predicted"/>
<organism evidence="3 4">
    <name type="scientific">Thraustotheca clavata</name>
    <dbReference type="NCBI Taxonomy" id="74557"/>
    <lineage>
        <taxon>Eukaryota</taxon>
        <taxon>Sar</taxon>
        <taxon>Stramenopiles</taxon>
        <taxon>Oomycota</taxon>
        <taxon>Saprolegniomycetes</taxon>
        <taxon>Saprolegniales</taxon>
        <taxon>Achlyaceae</taxon>
        <taxon>Thraustotheca</taxon>
    </lineage>
</organism>
<sequence length="264" mass="30817">MMEPQRRRHSVDETQDMEDMEIEMAELGLPSAANQHSTGIRVDMELRRRLERDLVLKNDSTSLKYKEAWFFIETSWMEEWMNFVLHDGPLPGPITNQSFYTPNHDFRKDLKVTKHYRCVNPRVYCIYAELYGTSGVLPIARYTLDIYATPILRDDVLEILKLPELSARVAVNEIRDKYEEWPEDEPETESWWYRCCCRCDRLPTVLGKIFGGPTYASVATDDQDKKKKKKRGKKKSKRSKDDETDSSDESDSDGEETGLLNARD</sequence>
<dbReference type="PROSITE" id="PS51283">
    <property type="entry name" value="DUSP"/>
    <property type="match status" value="1"/>
</dbReference>
<accession>A0A1V9YX23</accession>
<comment type="caution">
    <text evidence="3">The sequence shown here is derived from an EMBL/GenBank/DDBJ whole genome shotgun (WGS) entry which is preliminary data.</text>
</comment>
<evidence type="ECO:0000313" key="4">
    <source>
        <dbReference type="Proteomes" id="UP000243217"/>
    </source>
</evidence>
<evidence type="ECO:0000256" key="1">
    <source>
        <dbReference type="SAM" id="MobiDB-lite"/>
    </source>
</evidence>
<dbReference type="InterPro" id="IPR006615">
    <property type="entry name" value="Pept_C19_DUSP"/>
</dbReference>
<dbReference type="InterPro" id="IPR035927">
    <property type="entry name" value="DUSP-like_sf"/>
</dbReference>
<dbReference type="AlphaFoldDB" id="A0A1V9YX23"/>
<dbReference type="EMBL" id="JNBS01002561">
    <property type="protein sequence ID" value="OQR90285.1"/>
    <property type="molecule type" value="Genomic_DNA"/>
</dbReference>